<dbReference type="GO" id="GO:0015074">
    <property type="term" value="P:DNA integration"/>
    <property type="evidence" value="ECO:0007669"/>
    <property type="project" value="InterPro"/>
</dbReference>
<dbReference type="InterPro" id="IPR012337">
    <property type="entry name" value="RNaseH-like_sf"/>
</dbReference>
<dbReference type="PROSITE" id="PS50994">
    <property type="entry name" value="INTEGRASE"/>
    <property type="match status" value="1"/>
</dbReference>
<protein>
    <submittedName>
        <fullName evidence="2">Pol polyprotein</fullName>
    </submittedName>
</protein>
<evidence type="ECO:0000313" key="3">
    <source>
        <dbReference type="Proteomes" id="UP000735302"/>
    </source>
</evidence>
<dbReference type="InterPro" id="IPR050951">
    <property type="entry name" value="Retrovirus_Pol_polyprotein"/>
</dbReference>
<evidence type="ECO:0000313" key="2">
    <source>
        <dbReference type="EMBL" id="GFO05452.1"/>
    </source>
</evidence>
<organism evidence="2 3">
    <name type="scientific">Plakobranchus ocellatus</name>
    <dbReference type="NCBI Taxonomy" id="259542"/>
    <lineage>
        <taxon>Eukaryota</taxon>
        <taxon>Metazoa</taxon>
        <taxon>Spiralia</taxon>
        <taxon>Lophotrochozoa</taxon>
        <taxon>Mollusca</taxon>
        <taxon>Gastropoda</taxon>
        <taxon>Heterobranchia</taxon>
        <taxon>Euthyneura</taxon>
        <taxon>Panpulmonata</taxon>
        <taxon>Sacoglossa</taxon>
        <taxon>Placobranchoidea</taxon>
        <taxon>Plakobranchidae</taxon>
        <taxon>Plakobranchus</taxon>
    </lineage>
</organism>
<reference evidence="2 3" key="1">
    <citation type="journal article" date="2021" name="Elife">
        <title>Chloroplast acquisition without the gene transfer in kleptoplastic sea slugs, Plakobranchus ocellatus.</title>
        <authorList>
            <person name="Maeda T."/>
            <person name="Takahashi S."/>
            <person name="Yoshida T."/>
            <person name="Shimamura S."/>
            <person name="Takaki Y."/>
            <person name="Nagai Y."/>
            <person name="Toyoda A."/>
            <person name="Suzuki Y."/>
            <person name="Arimoto A."/>
            <person name="Ishii H."/>
            <person name="Satoh N."/>
            <person name="Nishiyama T."/>
            <person name="Hasebe M."/>
            <person name="Maruyama T."/>
            <person name="Minagawa J."/>
            <person name="Obokata J."/>
            <person name="Shigenobu S."/>
        </authorList>
    </citation>
    <scope>NUCLEOTIDE SEQUENCE [LARGE SCALE GENOMIC DNA]</scope>
</reference>
<accession>A0AAV4ADX0</accession>
<dbReference type="InterPro" id="IPR036397">
    <property type="entry name" value="RNaseH_sf"/>
</dbReference>
<name>A0AAV4ADX0_9GAST</name>
<proteinExistence type="predicted"/>
<dbReference type="EMBL" id="BLXT01003748">
    <property type="protein sequence ID" value="GFO05452.1"/>
    <property type="molecule type" value="Genomic_DNA"/>
</dbReference>
<dbReference type="PANTHER" id="PTHR37984:SF15">
    <property type="entry name" value="INTEGRASE CATALYTIC DOMAIN-CONTAINING PROTEIN"/>
    <property type="match status" value="1"/>
</dbReference>
<dbReference type="InterPro" id="IPR001584">
    <property type="entry name" value="Integrase_cat-core"/>
</dbReference>
<evidence type="ECO:0000259" key="1">
    <source>
        <dbReference type="PROSITE" id="PS50994"/>
    </source>
</evidence>
<dbReference type="SUPFAM" id="SSF53098">
    <property type="entry name" value="Ribonuclease H-like"/>
    <property type="match status" value="1"/>
</dbReference>
<feature type="domain" description="Integrase catalytic" evidence="1">
    <location>
        <begin position="1"/>
        <end position="112"/>
    </location>
</feature>
<sequence>MVDAATRWPETVPLKCICTREIAEALFGIFSRLGIPKQVLSDNGKQFVSNAMSMMGVGVERMTSTPYHPQSNGMVDRLNRSLKRMSNKLVEKPDDWDKLLPVVLFAYIERCP</sequence>
<dbReference type="GO" id="GO:0003676">
    <property type="term" value="F:nucleic acid binding"/>
    <property type="evidence" value="ECO:0007669"/>
    <property type="project" value="InterPro"/>
</dbReference>
<dbReference type="PANTHER" id="PTHR37984">
    <property type="entry name" value="PROTEIN CBG26694"/>
    <property type="match status" value="1"/>
</dbReference>
<dbReference type="AlphaFoldDB" id="A0AAV4ADX0"/>
<keyword evidence="3" id="KW-1185">Reference proteome</keyword>
<gene>
    <name evidence="2" type="ORF">PoB_003195700</name>
</gene>
<comment type="caution">
    <text evidence="2">The sequence shown here is derived from an EMBL/GenBank/DDBJ whole genome shotgun (WGS) entry which is preliminary data.</text>
</comment>
<dbReference type="Proteomes" id="UP000735302">
    <property type="component" value="Unassembled WGS sequence"/>
</dbReference>
<dbReference type="Gene3D" id="3.30.420.10">
    <property type="entry name" value="Ribonuclease H-like superfamily/Ribonuclease H"/>
    <property type="match status" value="1"/>
</dbReference>